<evidence type="ECO:0000313" key="4">
    <source>
        <dbReference type="EMBL" id="KIW69366.1"/>
    </source>
</evidence>
<dbReference type="PANTHER" id="PTHR24322:SF736">
    <property type="entry name" value="RETINOL DEHYDROGENASE 10"/>
    <property type="match status" value="1"/>
</dbReference>
<dbReference type="PRINTS" id="PR00081">
    <property type="entry name" value="GDHRDH"/>
</dbReference>
<evidence type="ECO:0000256" key="3">
    <source>
        <dbReference type="RuleBase" id="RU000363"/>
    </source>
</evidence>
<sequence>MAVHSSLFNFSSLATAVTDALFNPLLTGPLLLYVLRNPAVLDKLPWPPARYYNLPYDLPFPFPSSIRVGATPPLKTLKFLFAWGLILYVNRFLNRLALNYGHLKKQGEPWDFQTEGKETVLITGGCSGFGKEMAKMFAEQTKANIIVLDVQALPDDLKDVPRLSYHKVDLTSPASIHETIKVVLDTSVPTVLINNAGIAQAHTILSTSDEFLEKIFRVNILSHFTLIRLLLPRMMAQRKGHIVSIASMASYTGCPGLGDYSATKHAVLGMHETLLAELATRYKDQGGHCIQATIVHPMWARTKLVGSWEKQLAASKTPVLEPKDVAAPVVQHVLRGRSGSVFVPERFRYATIAKGLPDWVGIKSRLDLAVSTDVGTQTETEMERVDVKERKGVEESWVKT</sequence>
<reference evidence="4 5" key="1">
    <citation type="submission" date="2015-01" db="EMBL/GenBank/DDBJ databases">
        <title>The Genome Sequence of Capronia semiimmersa CBS27337.</title>
        <authorList>
            <consortium name="The Broad Institute Genomics Platform"/>
            <person name="Cuomo C."/>
            <person name="de Hoog S."/>
            <person name="Gorbushina A."/>
            <person name="Stielow B."/>
            <person name="Teixiera M."/>
            <person name="Abouelleil A."/>
            <person name="Chapman S.B."/>
            <person name="Priest M."/>
            <person name="Young S.K."/>
            <person name="Wortman J."/>
            <person name="Nusbaum C."/>
            <person name="Birren B."/>
        </authorList>
    </citation>
    <scope>NUCLEOTIDE SEQUENCE [LARGE SCALE GENOMIC DNA]</scope>
    <source>
        <strain evidence="4 5">CBS 27337</strain>
    </source>
</reference>
<proteinExistence type="inferred from homology"/>
<gene>
    <name evidence="4" type="ORF">PV04_05247</name>
</gene>
<dbReference type="EMBL" id="KN846958">
    <property type="protein sequence ID" value="KIW69366.1"/>
    <property type="molecule type" value="Genomic_DNA"/>
</dbReference>
<dbReference type="GO" id="GO:0016616">
    <property type="term" value="F:oxidoreductase activity, acting on the CH-OH group of donors, NAD or NADP as acceptor"/>
    <property type="evidence" value="ECO:0007669"/>
    <property type="project" value="TreeGrafter"/>
</dbReference>
<evidence type="ECO:0000256" key="2">
    <source>
        <dbReference type="ARBA" id="ARBA00023002"/>
    </source>
</evidence>
<dbReference type="Gene3D" id="3.40.50.720">
    <property type="entry name" value="NAD(P)-binding Rossmann-like Domain"/>
    <property type="match status" value="1"/>
</dbReference>
<keyword evidence="5" id="KW-1185">Reference proteome</keyword>
<organism evidence="4 5">
    <name type="scientific">Phialophora macrospora</name>
    <dbReference type="NCBI Taxonomy" id="1851006"/>
    <lineage>
        <taxon>Eukaryota</taxon>
        <taxon>Fungi</taxon>
        <taxon>Dikarya</taxon>
        <taxon>Ascomycota</taxon>
        <taxon>Pezizomycotina</taxon>
        <taxon>Eurotiomycetes</taxon>
        <taxon>Chaetothyriomycetidae</taxon>
        <taxon>Chaetothyriales</taxon>
        <taxon>Herpotrichiellaceae</taxon>
        <taxon>Phialophora</taxon>
    </lineage>
</organism>
<keyword evidence="2" id="KW-0560">Oxidoreductase</keyword>
<evidence type="ECO:0000313" key="5">
    <source>
        <dbReference type="Proteomes" id="UP000054266"/>
    </source>
</evidence>
<accession>A0A0D2CW18</accession>
<dbReference type="Pfam" id="PF00106">
    <property type="entry name" value="adh_short"/>
    <property type="match status" value="1"/>
</dbReference>
<dbReference type="SUPFAM" id="SSF51735">
    <property type="entry name" value="NAD(P)-binding Rossmann-fold domains"/>
    <property type="match status" value="1"/>
</dbReference>
<evidence type="ECO:0000256" key="1">
    <source>
        <dbReference type="ARBA" id="ARBA00006484"/>
    </source>
</evidence>
<dbReference type="PRINTS" id="PR00080">
    <property type="entry name" value="SDRFAMILY"/>
</dbReference>
<protein>
    <submittedName>
        <fullName evidence="4">Uncharacterized protein</fullName>
    </submittedName>
</protein>
<dbReference type="Proteomes" id="UP000054266">
    <property type="component" value="Unassembled WGS sequence"/>
</dbReference>
<dbReference type="PANTHER" id="PTHR24322">
    <property type="entry name" value="PKSB"/>
    <property type="match status" value="1"/>
</dbReference>
<comment type="similarity">
    <text evidence="1 3">Belongs to the short-chain dehydrogenases/reductases (SDR) family.</text>
</comment>
<dbReference type="HOGENOM" id="CLU_010194_5_2_1"/>
<dbReference type="STRING" id="5601.A0A0D2CW18"/>
<dbReference type="InterPro" id="IPR002347">
    <property type="entry name" value="SDR_fam"/>
</dbReference>
<dbReference type="InterPro" id="IPR036291">
    <property type="entry name" value="NAD(P)-bd_dom_sf"/>
</dbReference>
<dbReference type="AlphaFoldDB" id="A0A0D2CW18"/>
<name>A0A0D2CW18_9EURO</name>